<evidence type="ECO:0000313" key="3">
    <source>
        <dbReference type="Proteomes" id="UP001175817"/>
    </source>
</evidence>
<dbReference type="EMBL" id="JAQSKY010000105">
    <property type="protein sequence ID" value="MDS7903849.1"/>
    <property type="molecule type" value="Genomic_DNA"/>
</dbReference>
<protein>
    <submittedName>
        <fullName evidence="2">Type II toxin-antitoxin system Phd/YefM family antitoxin</fullName>
    </submittedName>
</protein>
<evidence type="ECO:0000313" key="1">
    <source>
        <dbReference type="EMBL" id="MDS7903849.1"/>
    </source>
</evidence>
<organism evidence="2 3">
    <name type="scientific">Klebsiella michiganensis</name>
    <dbReference type="NCBI Taxonomy" id="1134687"/>
    <lineage>
        <taxon>Bacteria</taxon>
        <taxon>Pseudomonadati</taxon>
        <taxon>Pseudomonadota</taxon>
        <taxon>Gammaproteobacteria</taxon>
        <taxon>Enterobacterales</taxon>
        <taxon>Enterobacteriaceae</taxon>
        <taxon>Klebsiella/Raoultella group</taxon>
        <taxon>Klebsiella</taxon>
    </lineage>
</organism>
<name>A0AB35WE28_9ENTR</name>
<evidence type="ECO:0000313" key="2">
    <source>
        <dbReference type="EMBL" id="MEC6052437.1"/>
    </source>
</evidence>
<dbReference type="Proteomes" id="UP001175817">
    <property type="component" value="Unassembled WGS sequence"/>
</dbReference>
<dbReference type="EMBL" id="JARTTH020000001">
    <property type="protein sequence ID" value="MEC6052437.1"/>
    <property type="molecule type" value="Genomic_DNA"/>
</dbReference>
<proteinExistence type="predicted"/>
<accession>A0AB35WE28</accession>
<reference evidence="2" key="2">
    <citation type="journal article" date="2023" name="Nat. Commun.">
        <title>Genomic dissection of endemic carbapenem resistance reveals metallo-beta-lactamase dissemination through clonal, plasmid and integron transfer.</title>
        <authorList>
            <person name="Macesic N."/>
            <person name="Hawkey J."/>
            <person name="Vezina B."/>
            <person name="Wisniewski J.A."/>
            <person name="Cottingham H."/>
            <person name="Blakeway L.V."/>
            <person name="Harshegyi T."/>
            <person name="Pragastis K."/>
            <person name="Badoordeen G.Z."/>
            <person name="Dennison A."/>
            <person name="Spelman D.W."/>
            <person name="Jenney A.W.J."/>
            <person name="Peleg A.Y."/>
        </authorList>
    </citation>
    <scope>NUCLEOTIDE SEQUENCE</scope>
    <source>
        <strain evidence="2">CPO078</strain>
    </source>
</reference>
<reference evidence="1" key="3">
    <citation type="submission" date="2023-01" db="EMBL/GenBank/DDBJ databases">
        <authorList>
            <person name="Du H."/>
            <person name="Wan W."/>
        </authorList>
    </citation>
    <scope>NUCLEOTIDE SEQUENCE</scope>
    <source>
        <strain evidence="1">HD1688</strain>
    </source>
</reference>
<dbReference type="RefSeq" id="WP_117267753.1">
    <property type="nucleotide sequence ID" value="NZ_CABGWH010000001.1"/>
</dbReference>
<sequence>MKTVTDAEFRANIGDMLEYLRSGGSITIKGEDRKDVVLSGSDLSPEYLAASDDLRSIREKVTKMSQHPLLQTTRELEKRHPALFSHGKKALSFEEAMKRTKEKHAEIIKRLEDN</sequence>
<comment type="caution">
    <text evidence="2">The sequence shown here is derived from an EMBL/GenBank/DDBJ whole genome shotgun (WGS) entry which is preliminary data.</text>
</comment>
<dbReference type="AlphaFoldDB" id="A0AB35WE28"/>
<gene>
    <name evidence="1" type="ORF">PTQ40_33515</name>
    <name evidence="2" type="ORF">QAB24_018220</name>
</gene>
<reference evidence="2" key="4">
    <citation type="submission" date="2024-01" db="EMBL/GenBank/DDBJ databases">
        <authorList>
            <person name="Macesic N."/>
        </authorList>
    </citation>
    <scope>NUCLEOTIDE SEQUENCE</scope>
    <source>
        <strain evidence="2">CPO078</strain>
    </source>
</reference>
<dbReference type="Proteomes" id="UP001249822">
    <property type="component" value="Unassembled WGS sequence"/>
</dbReference>
<reference evidence="1" key="1">
    <citation type="journal article" date="2023" name="Front. Microbiol.">
        <title>Genomic characterization of carbapenem-resistant Klebsiella oxytoca complex in China: a multi-center study.</title>
        <authorList>
            <person name="Wan W."/>
            <person name="Yang X."/>
            <person name="Yu H."/>
            <person name="Wang M."/>
            <person name="Jia W."/>
            <person name="Huang B."/>
            <person name="Qu F."/>
            <person name="Shan B."/>
            <person name="Tang Y.W."/>
            <person name="Chen L."/>
            <person name="Du H."/>
        </authorList>
    </citation>
    <scope>NUCLEOTIDE SEQUENCE</scope>
    <source>
        <strain evidence="1">HD1688</strain>
    </source>
</reference>